<dbReference type="Proteomes" id="UP001164743">
    <property type="component" value="Chromosome 8A"/>
</dbReference>
<reference evidence="1" key="1">
    <citation type="submission" date="2022-10" db="EMBL/GenBank/DDBJ databases">
        <title>Puccinia triticina Genome sequencing and assembly.</title>
        <authorList>
            <person name="Li C."/>
        </authorList>
    </citation>
    <scope>NUCLEOTIDE SEQUENCE</scope>
    <source>
        <strain evidence="1">Pt15</strain>
    </source>
</reference>
<accession>A0ABY7CQW3</accession>
<organism evidence="1 2">
    <name type="scientific">Puccinia triticina</name>
    <dbReference type="NCBI Taxonomy" id="208348"/>
    <lineage>
        <taxon>Eukaryota</taxon>
        <taxon>Fungi</taxon>
        <taxon>Dikarya</taxon>
        <taxon>Basidiomycota</taxon>
        <taxon>Pucciniomycotina</taxon>
        <taxon>Pucciniomycetes</taxon>
        <taxon>Pucciniales</taxon>
        <taxon>Pucciniaceae</taxon>
        <taxon>Puccinia</taxon>
    </lineage>
</organism>
<protein>
    <submittedName>
        <fullName evidence="1">Uncharacterized protein</fullName>
    </submittedName>
</protein>
<proteinExistence type="predicted"/>
<gene>
    <name evidence="1" type="ORF">PtA15_8A567</name>
</gene>
<dbReference type="EMBL" id="CP110428">
    <property type="protein sequence ID" value="WAQ87661.1"/>
    <property type="molecule type" value="Genomic_DNA"/>
</dbReference>
<dbReference type="GeneID" id="77812904"/>
<dbReference type="RefSeq" id="XP_053023216.1">
    <property type="nucleotide sequence ID" value="XM_053172009.1"/>
</dbReference>
<name>A0ABY7CQW3_9BASI</name>
<sequence length="88" mass="9722">MTFNDTHAGSLGVLENANQQLWIGCRPRFSTLAELGWTDDPDWDVRQVVKLTSNCTAQAPATSKKVQDASGFPTRLKIIRQPSKLVPP</sequence>
<keyword evidence="2" id="KW-1185">Reference proteome</keyword>
<evidence type="ECO:0000313" key="2">
    <source>
        <dbReference type="Proteomes" id="UP001164743"/>
    </source>
</evidence>
<evidence type="ECO:0000313" key="1">
    <source>
        <dbReference type="EMBL" id="WAQ87661.1"/>
    </source>
</evidence>